<keyword evidence="2" id="KW-1185">Reference proteome</keyword>
<evidence type="ECO:0000313" key="2">
    <source>
        <dbReference type="Proteomes" id="UP000314294"/>
    </source>
</evidence>
<proteinExistence type="predicted"/>
<accession>A0A4Z2EBB1</accession>
<dbReference type="Proteomes" id="UP000314294">
    <property type="component" value="Unassembled WGS sequence"/>
</dbReference>
<reference evidence="1 2" key="1">
    <citation type="submission" date="2019-03" db="EMBL/GenBank/DDBJ databases">
        <title>First draft genome of Liparis tanakae, snailfish: a comprehensive survey of snailfish specific genes.</title>
        <authorList>
            <person name="Kim W."/>
            <person name="Song I."/>
            <person name="Jeong J.-H."/>
            <person name="Kim D."/>
            <person name="Kim S."/>
            <person name="Ryu S."/>
            <person name="Song J.Y."/>
            <person name="Lee S.K."/>
        </authorList>
    </citation>
    <scope>NUCLEOTIDE SEQUENCE [LARGE SCALE GENOMIC DNA]</scope>
    <source>
        <tissue evidence="1">Muscle</tissue>
    </source>
</reference>
<evidence type="ECO:0000313" key="1">
    <source>
        <dbReference type="EMBL" id="TNN26035.1"/>
    </source>
</evidence>
<gene>
    <name evidence="1" type="ORF">EYF80_063829</name>
</gene>
<comment type="caution">
    <text evidence="1">The sequence shown here is derived from an EMBL/GenBank/DDBJ whole genome shotgun (WGS) entry which is preliminary data.</text>
</comment>
<sequence length="66" mass="7671">MVDQKRPPAHFFHNRGNAGLRLPSVRRAWRPRHVGSAPFPGRAPRPPLCFSECSEWVLYEKAYLKK</sequence>
<protein>
    <submittedName>
        <fullName evidence="1">Uncharacterized protein</fullName>
    </submittedName>
</protein>
<dbReference type="AlphaFoldDB" id="A0A4Z2EBB1"/>
<dbReference type="EMBL" id="SRLO01011116">
    <property type="protein sequence ID" value="TNN26035.1"/>
    <property type="molecule type" value="Genomic_DNA"/>
</dbReference>
<organism evidence="1 2">
    <name type="scientific">Liparis tanakae</name>
    <name type="common">Tanaka's snailfish</name>
    <dbReference type="NCBI Taxonomy" id="230148"/>
    <lineage>
        <taxon>Eukaryota</taxon>
        <taxon>Metazoa</taxon>
        <taxon>Chordata</taxon>
        <taxon>Craniata</taxon>
        <taxon>Vertebrata</taxon>
        <taxon>Euteleostomi</taxon>
        <taxon>Actinopterygii</taxon>
        <taxon>Neopterygii</taxon>
        <taxon>Teleostei</taxon>
        <taxon>Neoteleostei</taxon>
        <taxon>Acanthomorphata</taxon>
        <taxon>Eupercaria</taxon>
        <taxon>Perciformes</taxon>
        <taxon>Cottioidei</taxon>
        <taxon>Cottales</taxon>
        <taxon>Liparidae</taxon>
        <taxon>Liparis</taxon>
    </lineage>
</organism>
<name>A0A4Z2EBB1_9TELE</name>